<sequence length="73" mass="8014">MGFSAYPVFNERRGLCPTVSQCRPPGSLAQSPEIPVNSSDHQNPVNGRLNAILFLFFPCLVDQVVSDVFDCKS</sequence>
<keyword evidence="2" id="KW-1185">Reference proteome</keyword>
<comment type="caution">
    <text evidence="1">The sequence shown here is derived from an EMBL/GenBank/DDBJ whole genome shotgun (WGS) entry which is preliminary data.</text>
</comment>
<proteinExistence type="predicted"/>
<accession>A0A8S4SEX1</accession>
<evidence type="ECO:0000313" key="2">
    <source>
        <dbReference type="Proteomes" id="UP000838756"/>
    </source>
</evidence>
<reference evidence="1" key="1">
    <citation type="submission" date="2022-03" db="EMBL/GenBank/DDBJ databases">
        <authorList>
            <person name="Lindestad O."/>
        </authorList>
    </citation>
    <scope>NUCLEOTIDE SEQUENCE</scope>
</reference>
<name>A0A8S4SEX1_9NEOP</name>
<evidence type="ECO:0000313" key="1">
    <source>
        <dbReference type="EMBL" id="CAH2264163.1"/>
    </source>
</evidence>
<protein>
    <submittedName>
        <fullName evidence="1">Jg8114 protein</fullName>
    </submittedName>
</protein>
<dbReference type="Proteomes" id="UP000838756">
    <property type="component" value="Unassembled WGS sequence"/>
</dbReference>
<dbReference type="EMBL" id="CAKXAJ010026244">
    <property type="protein sequence ID" value="CAH2264163.1"/>
    <property type="molecule type" value="Genomic_DNA"/>
</dbReference>
<organism evidence="1 2">
    <name type="scientific">Pararge aegeria aegeria</name>
    <dbReference type="NCBI Taxonomy" id="348720"/>
    <lineage>
        <taxon>Eukaryota</taxon>
        <taxon>Metazoa</taxon>
        <taxon>Ecdysozoa</taxon>
        <taxon>Arthropoda</taxon>
        <taxon>Hexapoda</taxon>
        <taxon>Insecta</taxon>
        <taxon>Pterygota</taxon>
        <taxon>Neoptera</taxon>
        <taxon>Endopterygota</taxon>
        <taxon>Lepidoptera</taxon>
        <taxon>Glossata</taxon>
        <taxon>Ditrysia</taxon>
        <taxon>Papilionoidea</taxon>
        <taxon>Nymphalidae</taxon>
        <taxon>Satyrinae</taxon>
        <taxon>Satyrini</taxon>
        <taxon>Parargina</taxon>
        <taxon>Pararge</taxon>
    </lineage>
</organism>
<dbReference type="AlphaFoldDB" id="A0A8S4SEX1"/>
<gene>
    <name evidence="1" type="primary">jg8114</name>
    <name evidence="1" type="ORF">PAEG_LOCUS24523</name>
</gene>